<organism evidence="3 4">
    <name type="scientific">Cochliobolus heterostrophus (strain C5 / ATCC 48332 / race O)</name>
    <name type="common">Southern corn leaf blight fungus</name>
    <name type="synonym">Bipolaris maydis</name>
    <dbReference type="NCBI Taxonomy" id="701091"/>
    <lineage>
        <taxon>Eukaryota</taxon>
        <taxon>Fungi</taxon>
        <taxon>Dikarya</taxon>
        <taxon>Ascomycota</taxon>
        <taxon>Pezizomycotina</taxon>
        <taxon>Dothideomycetes</taxon>
        <taxon>Pleosporomycetidae</taxon>
        <taxon>Pleosporales</taxon>
        <taxon>Pleosporineae</taxon>
        <taxon>Pleosporaceae</taxon>
        <taxon>Bipolaris</taxon>
    </lineage>
</organism>
<sequence length="270" mass="31414">MGVVFVLHVKFDSSISFALLDEDAPPITSCFENLLYSLQSLSASVLSNVYTAPAYSAIQYETRAFFPDFGRMPSEYQGWPNDHQDALWEGLHSKGRTIQISSEENSMLYNPSIHVPMVGLEDQYMIGLDVFHQLHCLDTIRKSFYPRRYNITLLKSDGTVNYVPWLHVDHCIESIRQSLMCNADVTPMHYEWSDEIKSVVPKITVTHVCRNFDKVKKWAADRWVDWKWTDNRKVVENGKVKDYSNWKVETEEHPLPNDWAENERANEFVQ</sequence>
<reference evidence="4" key="2">
    <citation type="journal article" date="2013" name="PLoS Genet.">
        <title>Comparative genome structure, secondary metabolite, and effector coding capacity across Cochliobolus pathogens.</title>
        <authorList>
            <person name="Condon B.J."/>
            <person name="Leng Y."/>
            <person name="Wu D."/>
            <person name="Bushley K.E."/>
            <person name="Ohm R.A."/>
            <person name="Otillar R."/>
            <person name="Martin J."/>
            <person name="Schackwitz W."/>
            <person name="Grimwood J."/>
            <person name="MohdZainudin N."/>
            <person name="Xue C."/>
            <person name="Wang R."/>
            <person name="Manning V.A."/>
            <person name="Dhillon B."/>
            <person name="Tu Z.J."/>
            <person name="Steffenson B.J."/>
            <person name="Salamov A."/>
            <person name="Sun H."/>
            <person name="Lowry S."/>
            <person name="LaButti K."/>
            <person name="Han J."/>
            <person name="Copeland A."/>
            <person name="Lindquist E."/>
            <person name="Barry K."/>
            <person name="Schmutz J."/>
            <person name="Baker S.E."/>
            <person name="Ciuffetti L.M."/>
            <person name="Grigoriev I.V."/>
            <person name="Zhong S."/>
            <person name="Turgeon B.G."/>
        </authorList>
    </citation>
    <scope>NUCLEOTIDE SEQUENCE [LARGE SCALE GENOMIC DNA]</scope>
    <source>
        <strain evidence="4">C5 / ATCC 48332 / race O</strain>
    </source>
</reference>
<dbReference type="AlphaFoldDB" id="M2THA4"/>
<dbReference type="PANTHER" id="PTHR33365">
    <property type="entry name" value="YALI0B05434P"/>
    <property type="match status" value="1"/>
</dbReference>
<gene>
    <name evidence="3" type="ORF">COCHEDRAFT_1186824</name>
</gene>
<evidence type="ECO:0000256" key="2">
    <source>
        <dbReference type="ARBA" id="ARBA00035112"/>
    </source>
</evidence>
<keyword evidence="4" id="KW-1185">Reference proteome</keyword>
<dbReference type="OrthoDB" id="3687641at2759"/>
<comment type="similarity">
    <text evidence="2">Belongs to the ustYa family.</text>
</comment>
<dbReference type="Pfam" id="PF11807">
    <property type="entry name" value="UstYa"/>
    <property type="match status" value="1"/>
</dbReference>
<protein>
    <submittedName>
        <fullName evidence="3">Uncharacterized protein</fullName>
    </submittedName>
</protein>
<dbReference type="HOGENOM" id="CLU_042941_2_0_1"/>
<dbReference type="eggNOG" id="ENOG502SJ2Y">
    <property type="taxonomic scope" value="Eukaryota"/>
</dbReference>
<evidence type="ECO:0000313" key="4">
    <source>
        <dbReference type="Proteomes" id="UP000016936"/>
    </source>
</evidence>
<evidence type="ECO:0000313" key="3">
    <source>
        <dbReference type="EMBL" id="EMD85874.1"/>
    </source>
</evidence>
<dbReference type="GO" id="GO:0043386">
    <property type="term" value="P:mycotoxin biosynthetic process"/>
    <property type="evidence" value="ECO:0007669"/>
    <property type="project" value="InterPro"/>
</dbReference>
<dbReference type="PANTHER" id="PTHR33365:SF4">
    <property type="entry name" value="CYCLOCHLOROTINE BIOSYNTHESIS PROTEIN O"/>
    <property type="match status" value="1"/>
</dbReference>
<reference evidence="3 4" key="1">
    <citation type="journal article" date="2012" name="PLoS Pathog.">
        <title>Diverse lifestyles and strategies of plant pathogenesis encoded in the genomes of eighteen Dothideomycetes fungi.</title>
        <authorList>
            <person name="Ohm R.A."/>
            <person name="Feau N."/>
            <person name="Henrissat B."/>
            <person name="Schoch C.L."/>
            <person name="Horwitz B.A."/>
            <person name="Barry K.W."/>
            <person name="Condon B.J."/>
            <person name="Copeland A.C."/>
            <person name="Dhillon B."/>
            <person name="Glaser F."/>
            <person name="Hesse C.N."/>
            <person name="Kosti I."/>
            <person name="LaButti K."/>
            <person name="Lindquist E.A."/>
            <person name="Lucas S."/>
            <person name="Salamov A.A."/>
            <person name="Bradshaw R.E."/>
            <person name="Ciuffetti L."/>
            <person name="Hamelin R.C."/>
            <person name="Kema G.H.J."/>
            <person name="Lawrence C."/>
            <person name="Scott J.A."/>
            <person name="Spatafora J.W."/>
            <person name="Turgeon B.G."/>
            <person name="de Wit P.J.G.M."/>
            <person name="Zhong S."/>
            <person name="Goodwin S.B."/>
            <person name="Grigoriev I.V."/>
        </authorList>
    </citation>
    <scope>NUCLEOTIDE SEQUENCE [LARGE SCALE GENOMIC DNA]</scope>
    <source>
        <strain evidence="4">C5 / ATCC 48332 / race O</strain>
    </source>
</reference>
<dbReference type="Proteomes" id="UP000016936">
    <property type="component" value="Unassembled WGS sequence"/>
</dbReference>
<dbReference type="STRING" id="701091.M2THA4"/>
<evidence type="ECO:0000256" key="1">
    <source>
        <dbReference type="ARBA" id="ARBA00004685"/>
    </source>
</evidence>
<dbReference type="EMBL" id="KB445586">
    <property type="protein sequence ID" value="EMD85874.1"/>
    <property type="molecule type" value="Genomic_DNA"/>
</dbReference>
<comment type="pathway">
    <text evidence="1">Mycotoxin biosynthesis.</text>
</comment>
<proteinExistence type="inferred from homology"/>
<dbReference type="InterPro" id="IPR021765">
    <property type="entry name" value="UstYa-like"/>
</dbReference>
<name>M2THA4_COCH5</name>
<accession>M2THA4</accession>